<dbReference type="Proteomes" id="UP001626550">
    <property type="component" value="Unassembled WGS sequence"/>
</dbReference>
<sequence length="347" mass="39294">MSDLLRSIADCSALGTSRSLEVKLQAHANEQELNIYEVWSGHISFRCVLQSSSDSDLYIYSLTFNPLNVSKVKSLVLFSTNYGNFRINVEGTGEVSEYRLTPLISLAPLDTLFPMQMHLHNPHSHPIMISELELILYNTEDLKLLERVSLHVHLNSAMLGVKQSTDLTLFSAHTEQSQHKFNLQMHGHFLISIKSPLKEHSIHLSLPFIVTFLYNHHIYLYPSMDLYTSVTVPPGKGVVFERPIKIFHTYPDSLLVTSIRIIQESQSHSYDMARFFSIDHKPIYLPAKNSTAFTAFQAGNFKLVIPPDADLPPFNQMRIEVNHRLSLSCCSNVSGVDLTRSNKPVKA</sequence>
<organism evidence="1 2">
    <name type="scientific">Cichlidogyrus casuarinus</name>
    <dbReference type="NCBI Taxonomy" id="1844966"/>
    <lineage>
        <taxon>Eukaryota</taxon>
        <taxon>Metazoa</taxon>
        <taxon>Spiralia</taxon>
        <taxon>Lophotrochozoa</taxon>
        <taxon>Platyhelminthes</taxon>
        <taxon>Monogenea</taxon>
        <taxon>Monopisthocotylea</taxon>
        <taxon>Dactylogyridea</taxon>
        <taxon>Ancyrocephalidae</taxon>
        <taxon>Cichlidogyrus</taxon>
    </lineage>
</organism>
<comment type="caution">
    <text evidence="1">The sequence shown here is derived from an EMBL/GenBank/DDBJ whole genome shotgun (WGS) entry which is preliminary data.</text>
</comment>
<evidence type="ECO:0000313" key="2">
    <source>
        <dbReference type="Proteomes" id="UP001626550"/>
    </source>
</evidence>
<reference evidence="1 2" key="1">
    <citation type="submission" date="2024-11" db="EMBL/GenBank/DDBJ databases">
        <title>Adaptive evolution of stress response genes in parasites aligns with host niche diversity.</title>
        <authorList>
            <person name="Hahn C."/>
            <person name="Resl P."/>
        </authorList>
    </citation>
    <scope>NUCLEOTIDE SEQUENCE [LARGE SCALE GENOMIC DNA]</scope>
    <source>
        <strain evidence="1">EGGRZ-B1_66</strain>
        <tissue evidence="1">Body</tissue>
    </source>
</reference>
<gene>
    <name evidence="1" type="ORF">Ciccas_004434</name>
</gene>
<dbReference type="EMBL" id="JBJKFK010000464">
    <property type="protein sequence ID" value="KAL3316908.1"/>
    <property type="molecule type" value="Genomic_DNA"/>
</dbReference>
<evidence type="ECO:0000313" key="1">
    <source>
        <dbReference type="EMBL" id="KAL3316908.1"/>
    </source>
</evidence>
<accession>A0ABD2QBL9</accession>
<dbReference type="AlphaFoldDB" id="A0ABD2QBL9"/>
<proteinExistence type="predicted"/>
<name>A0ABD2QBL9_9PLAT</name>
<keyword evidence="2" id="KW-1185">Reference proteome</keyword>
<protein>
    <submittedName>
        <fullName evidence="1">Uncharacterized protein</fullName>
    </submittedName>
</protein>